<feature type="transmembrane region" description="Helical" evidence="2">
    <location>
        <begin position="334"/>
        <end position="352"/>
    </location>
</feature>
<feature type="transmembrane region" description="Helical" evidence="2">
    <location>
        <begin position="1042"/>
        <end position="1060"/>
    </location>
</feature>
<dbReference type="InterPro" id="IPR058062">
    <property type="entry name" value="SCO7613_C"/>
</dbReference>
<protein>
    <submittedName>
        <fullName evidence="3">Uncharacterized protein</fullName>
    </submittedName>
</protein>
<keyword evidence="2" id="KW-0472">Membrane</keyword>
<feature type="transmembrane region" description="Helical" evidence="2">
    <location>
        <begin position="181"/>
        <end position="200"/>
    </location>
</feature>
<feature type="region of interest" description="Disordered" evidence="1">
    <location>
        <begin position="86"/>
        <end position="114"/>
    </location>
</feature>
<feature type="transmembrane region" description="Helical" evidence="2">
    <location>
        <begin position="500"/>
        <end position="518"/>
    </location>
</feature>
<feature type="transmembrane region" description="Helical" evidence="2">
    <location>
        <begin position="423"/>
        <end position="441"/>
    </location>
</feature>
<feature type="transmembrane region" description="Helical" evidence="2">
    <location>
        <begin position="894"/>
        <end position="913"/>
    </location>
</feature>
<keyword evidence="4" id="KW-1185">Reference proteome</keyword>
<reference evidence="3 4" key="1">
    <citation type="submission" date="2020-08" db="EMBL/GenBank/DDBJ databases">
        <title>Sequencing the genomes of 1000 actinobacteria strains.</title>
        <authorList>
            <person name="Klenk H.-P."/>
        </authorList>
    </citation>
    <scope>NUCLEOTIDE SEQUENCE [LARGE SCALE GENOMIC DNA]</scope>
    <source>
        <strain evidence="3 4">DSM 43023</strain>
    </source>
</reference>
<feature type="transmembrane region" description="Helical" evidence="2">
    <location>
        <begin position="453"/>
        <end position="480"/>
    </location>
</feature>
<feature type="transmembrane region" description="Helical" evidence="2">
    <location>
        <begin position="602"/>
        <end position="621"/>
    </location>
</feature>
<organism evidence="3 4">
    <name type="scientific">Streptosporangium album</name>
    <dbReference type="NCBI Taxonomy" id="47479"/>
    <lineage>
        <taxon>Bacteria</taxon>
        <taxon>Bacillati</taxon>
        <taxon>Actinomycetota</taxon>
        <taxon>Actinomycetes</taxon>
        <taxon>Streptosporangiales</taxon>
        <taxon>Streptosporangiaceae</taxon>
        <taxon>Streptosporangium</taxon>
    </lineage>
</organism>
<feature type="transmembrane region" description="Helical" evidence="2">
    <location>
        <begin position="259"/>
        <end position="276"/>
    </location>
</feature>
<feature type="transmembrane region" description="Helical" evidence="2">
    <location>
        <begin position="741"/>
        <end position="761"/>
    </location>
</feature>
<feature type="transmembrane region" description="Helical" evidence="2">
    <location>
        <begin position="152"/>
        <end position="169"/>
    </location>
</feature>
<dbReference type="EMBL" id="JACHJU010000001">
    <property type="protein sequence ID" value="MBB4938002.1"/>
    <property type="molecule type" value="Genomic_DNA"/>
</dbReference>
<dbReference type="AlphaFoldDB" id="A0A7W7RU77"/>
<evidence type="ECO:0000256" key="2">
    <source>
        <dbReference type="SAM" id="Phobius"/>
    </source>
</evidence>
<feature type="transmembrane region" description="Helical" evidence="2">
    <location>
        <begin position="235"/>
        <end position="253"/>
    </location>
</feature>
<feature type="transmembrane region" description="Helical" evidence="2">
    <location>
        <begin position="530"/>
        <end position="547"/>
    </location>
</feature>
<feature type="transmembrane region" description="Helical" evidence="2">
    <location>
        <begin position="967"/>
        <end position="985"/>
    </location>
</feature>
<feature type="transmembrane region" description="Helical" evidence="2">
    <location>
        <begin position="553"/>
        <end position="571"/>
    </location>
</feature>
<feature type="transmembrane region" description="Helical" evidence="2">
    <location>
        <begin position="367"/>
        <end position="387"/>
    </location>
</feature>
<feature type="transmembrane region" description="Helical" evidence="2">
    <location>
        <begin position="818"/>
        <end position="837"/>
    </location>
</feature>
<feature type="transmembrane region" description="Helical" evidence="2">
    <location>
        <begin position="122"/>
        <end position="146"/>
    </location>
</feature>
<evidence type="ECO:0000256" key="1">
    <source>
        <dbReference type="SAM" id="MobiDB-lite"/>
    </source>
</evidence>
<feature type="transmembrane region" description="Helical" evidence="2">
    <location>
        <begin position="1067"/>
        <end position="1088"/>
    </location>
</feature>
<comment type="caution">
    <text evidence="3">The sequence shown here is derived from an EMBL/GenBank/DDBJ whole genome shotgun (WGS) entry which is preliminary data.</text>
</comment>
<evidence type="ECO:0000313" key="4">
    <source>
        <dbReference type="Proteomes" id="UP000534286"/>
    </source>
</evidence>
<dbReference type="Proteomes" id="UP000534286">
    <property type="component" value="Unassembled WGS sequence"/>
</dbReference>
<feature type="transmembrane region" description="Helical" evidence="2">
    <location>
        <begin position="843"/>
        <end position="860"/>
    </location>
</feature>
<feature type="transmembrane region" description="Helical" evidence="2">
    <location>
        <begin position="396"/>
        <end position="417"/>
    </location>
</feature>
<name>A0A7W7RU77_9ACTN</name>
<feature type="transmembrane region" description="Helical" evidence="2">
    <location>
        <begin position="1017"/>
        <end position="1036"/>
    </location>
</feature>
<accession>A0A7W7RU77</accession>
<feature type="transmembrane region" description="Helical" evidence="2">
    <location>
        <begin position="212"/>
        <end position="228"/>
    </location>
</feature>
<dbReference type="NCBIfam" id="NF047321">
    <property type="entry name" value="SCO7613_CTERM"/>
    <property type="match status" value="1"/>
</dbReference>
<keyword evidence="2" id="KW-0812">Transmembrane</keyword>
<evidence type="ECO:0000313" key="3">
    <source>
        <dbReference type="EMBL" id="MBB4938002.1"/>
    </source>
</evidence>
<feature type="transmembrane region" description="Helical" evidence="2">
    <location>
        <begin position="867"/>
        <end position="888"/>
    </location>
</feature>
<keyword evidence="2" id="KW-1133">Transmembrane helix</keyword>
<feature type="transmembrane region" description="Helical" evidence="2">
    <location>
        <begin position="578"/>
        <end position="596"/>
    </location>
</feature>
<feature type="transmembrane region" description="Helical" evidence="2">
    <location>
        <begin position="700"/>
        <end position="721"/>
    </location>
</feature>
<feature type="transmembrane region" description="Helical" evidence="2">
    <location>
        <begin position="628"/>
        <end position="649"/>
    </location>
</feature>
<feature type="transmembrane region" description="Helical" evidence="2">
    <location>
        <begin position="1094"/>
        <end position="1114"/>
    </location>
</feature>
<sequence length="1132" mass="114685">MPDQNASPGPSAGVNCPDCGAVLIQEYDRCPRCALPLRGPVAVDLWQLDGALARLRERETALLARREMLLDLLREERARRVVADSAVRQAAAGTDPPDVPASGQPGTPAPRRDVSPRAVQNVLLILGGLLLAVAAVVFTVVSWGHLGIGGRAAILAGITGLTLAAPRILVRRGLTATAETIAMLGVALLFLDGYAARRVGLAGAADLTGPDYAALIFGLVALVMAGYSRLLPLRLPLPVAIVLAQLPLPLLALGETAPWMTAALAVTAAADALLLVRSRGTDRGEVVPDDAGADAPLVIPGDAAGREAAPDDAGTERAPGPPAPPWRATGVRTTMGLCFGVVWALGVGYGSLDSLDLAGFFRADSLITGVAGGLLLIVLAAIGVLALRTDPDWRGVLAAVSAFALTVGLAAAVWPLLPSGWRIVSYTVAALVVALVVLRLPGLNDPRARSAGAVCAGVLAVLTALPSLPMTVYTLLAPFARLDDAWSGAYGFAGDREVTPFPQGAVVLGLLAVASAVAAHQGRAAMRPGALALGTVTVAVAPVAFGWGYAADLTVLLILAVTLVAGLTLAGEYWWAGAFTALAGPVAALAVAVALAERSTTYAALAVLLVACGLAAFTARVPQAASAALAMAVLSATGLIWAVATGTGWQPVAGGLSPALAVGALLAGLLALRHRPTAGTSAVGEAAGGGADDPRRLTGLVLGAVLAGLALLSVCGDLARITRFYRPLTSPWTALGTPVDHHPLLIVVTTLVAVTAVLVSWQAAGRGGALSAGLVAWPVVLTALPVSVAWPYGLEVGLFVAGLVPPAWTAARSRTNGMVGGAVALCTASAAVSWALMSRPATLIVLPLVAVTAGTVALYGRARAVRVAGAGLATLLAGGEAFAAGVALDLPVRHAAFGVLAVACLAAAVAGRFGSATPAIGVETAGYALAAAGLPLGAADLPLAGLACAVVGVLMAGTALRADRRWAGYVGTGFLLAASWLRLLASDITVVEAYTVPFSLVLLVFGWWRARNRETSSWVSYGGGLASSLLPSMIAMLGDTGWGRPLLLGAASLTVLLAGARFRLQAPVLLGGLTLAVVALHELAPWIAQLAVAVPRWVPMAAGGLLLLVVGATYEARLREVRRLRAAFGRMR</sequence>
<gene>
    <name evidence="3" type="ORF">FHR32_002307</name>
</gene>
<feature type="transmembrane region" description="Helical" evidence="2">
    <location>
        <begin position="655"/>
        <end position="672"/>
    </location>
</feature>
<dbReference type="RefSeq" id="WP_184754276.1">
    <property type="nucleotide sequence ID" value="NZ_BAABEK010000014.1"/>
</dbReference>
<feature type="transmembrane region" description="Helical" evidence="2">
    <location>
        <begin position="991"/>
        <end position="1010"/>
    </location>
</feature>
<feature type="transmembrane region" description="Helical" evidence="2">
    <location>
        <begin position="768"/>
        <end position="786"/>
    </location>
</feature>
<proteinExistence type="predicted"/>
<feature type="region of interest" description="Disordered" evidence="1">
    <location>
        <begin position="305"/>
        <end position="327"/>
    </location>
</feature>